<feature type="non-terminal residue" evidence="3">
    <location>
        <position position="635"/>
    </location>
</feature>
<name>A0ABD0JZT1_9CAEN</name>
<feature type="region of interest" description="Disordered" evidence="1">
    <location>
        <begin position="385"/>
        <end position="451"/>
    </location>
</feature>
<proteinExistence type="predicted"/>
<evidence type="ECO:0000256" key="1">
    <source>
        <dbReference type="SAM" id="MobiDB-lite"/>
    </source>
</evidence>
<dbReference type="PROSITE" id="PS50209">
    <property type="entry name" value="CARD"/>
    <property type="match status" value="1"/>
</dbReference>
<feature type="compositionally biased region" description="Low complexity" evidence="1">
    <location>
        <begin position="281"/>
        <end position="295"/>
    </location>
</feature>
<dbReference type="AlphaFoldDB" id="A0ABD0JZT1"/>
<feature type="compositionally biased region" description="Polar residues" evidence="1">
    <location>
        <begin position="267"/>
        <end position="280"/>
    </location>
</feature>
<sequence length="635" mass="69938">MAEAQPVRGSAYRDYQDLKPLVTNGDVQRFLKDILKPFTEKVNIVEDGLLDALLASQVLTDIDNESLNALHHPTRTERARHLWKILHGIDHDVFIQKVLPVLCEKVGFIIPGKLFKTAASDLPTDGCSGQTARTGSTADKEKVCTRCAIVSRDRPEKLADFLYRIGMIDFKTHGDLTAKNRTSPTDWDKIFNSFRRLQRISASRHQKDMKQILSTDSLRVPDDLVDQMMKGFPCRCRSTKRPPSAKTLRARRMHMFAGVLANRRPSNDSVLSTESSVYPQSDSSSADADSVSLASENSIKTQHTVSEHGEGDFEARGSARLCPDAFLSNDSEDSQTGTLKSDGTSCPEVMSDSDQQRCIYLSQRARQRARRSILTSVCDGLFANAPPHTSGQVHPLEGPENLQGDRDPSVQCHGEQTQDPSQASEKHVLNDVTGTSPRESANPKPKDASGERYVTGRLADGGRISSKPEVEVNLDKSSKLDLGSADGMNASGVLSDILSQQHICEGTDAVGGENHQKLEDNVNSDCKDVRAGISFQGMCQCSETKRCQLHLESPMPSCDFENQGQCQQIEITEASKIEAAKQNSDLEDLCQFVSSDVTIEDLVALLKRPVVVDPVANQNLVGLTQDYIQLHQQYN</sequence>
<keyword evidence="4" id="KW-1185">Reference proteome</keyword>
<organism evidence="3 4">
    <name type="scientific">Batillaria attramentaria</name>
    <dbReference type="NCBI Taxonomy" id="370345"/>
    <lineage>
        <taxon>Eukaryota</taxon>
        <taxon>Metazoa</taxon>
        <taxon>Spiralia</taxon>
        <taxon>Lophotrochozoa</taxon>
        <taxon>Mollusca</taxon>
        <taxon>Gastropoda</taxon>
        <taxon>Caenogastropoda</taxon>
        <taxon>Sorbeoconcha</taxon>
        <taxon>Cerithioidea</taxon>
        <taxon>Batillariidae</taxon>
        <taxon>Batillaria</taxon>
    </lineage>
</organism>
<gene>
    <name evidence="3" type="ORF">BaRGS_00028516</name>
</gene>
<feature type="region of interest" description="Disordered" evidence="1">
    <location>
        <begin position="265"/>
        <end position="352"/>
    </location>
</feature>
<feature type="domain" description="CARD" evidence="2">
    <location>
        <begin position="23"/>
        <end position="86"/>
    </location>
</feature>
<accession>A0ABD0JZT1</accession>
<feature type="compositionally biased region" description="Basic and acidic residues" evidence="1">
    <location>
        <begin position="305"/>
        <end position="317"/>
    </location>
</feature>
<reference evidence="3 4" key="1">
    <citation type="journal article" date="2023" name="Sci. Data">
        <title>Genome assembly of the Korean intertidal mud-creeper Batillaria attramentaria.</title>
        <authorList>
            <person name="Patra A.K."/>
            <person name="Ho P.T."/>
            <person name="Jun S."/>
            <person name="Lee S.J."/>
            <person name="Kim Y."/>
            <person name="Won Y.J."/>
        </authorList>
    </citation>
    <scope>NUCLEOTIDE SEQUENCE [LARGE SCALE GENOMIC DNA]</scope>
    <source>
        <strain evidence="3">Wonlab-2016</strain>
    </source>
</reference>
<protein>
    <recommendedName>
        <fullName evidence="2">CARD domain-containing protein</fullName>
    </recommendedName>
</protein>
<feature type="compositionally biased region" description="Polar residues" evidence="1">
    <location>
        <begin position="334"/>
        <end position="344"/>
    </location>
</feature>
<dbReference type="InterPro" id="IPR001315">
    <property type="entry name" value="CARD"/>
</dbReference>
<comment type="caution">
    <text evidence="3">The sequence shown here is derived from an EMBL/GenBank/DDBJ whole genome shotgun (WGS) entry which is preliminary data.</text>
</comment>
<dbReference type="Proteomes" id="UP001519460">
    <property type="component" value="Unassembled WGS sequence"/>
</dbReference>
<evidence type="ECO:0000313" key="3">
    <source>
        <dbReference type="EMBL" id="KAK7480240.1"/>
    </source>
</evidence>
<evidence type="ECO:0000313" key="4">
    <source>
        <dbReference type="Proteomes" id="UP001519460"/>
    </source>
</evidence>
<evidence type="ECO:0000259" key="2">
    <source>
        <dbReference type="PROSITE" id="PS50209"/>
    </source>
</evidence>
<dbReference type="EMBL" id="JACVVK020000285">
    <property type="protein sequence ID" value="KAK7480240.1"/>
    <property type="molecule type" value="Genomic_DNA"/>
</dbReference>
<feature type="compositionally biased region" description="Polar residues" evidence="1">
    <location>
        <begin position="414"/>
        <end position="423"/>
    </location>
</feature>